<dbReference type="STRING" id="416450.A0A1V6PST1"/>
<gene>
    <name evidence="1" type="ORF">PENANT_c039G02553</name>
</gene>
<protein>
    <recommendedName>
        <fullName evidence="3">ABM domain-containing protein</fullName>
    </recommendedName>
</protein>
<dbReference type="Proteomes" id="UP000191672">
    <property type="component" value="Unassembled WGS sequence"/>
</dbReference>
<organism evidence="1 2">
    <name type="scientific">Penicillium antarcticum</name>
    <dbReference type="NCBI Taxonomy" id="416450"/>
    <lineage>
        <taxon>Eukaryota</taxon>
        <taxon>Fungi</taxon>
        <taxon>Dikarya</taxon>
        <taxon>Ascomycota</taxon>
        <taxon>Pezizomycotina</taxon>
        <taxon>Eurotiomycetes</taxon>
        <taxon>Eurotiomycetidae</taxon>
        <taxon>Eurotiales</taxon>
        <taxon>Aspergillaceae</taxon>
        <taxon>Penicillium</taxon>
    </lineage>
</organism>
<dbReference type="AlphaFoldDB" id="A0A1V6PST1"/>
<evidence type="ECO:0000313" key="1">
    <source>
        <dbReference type="EMBL" id="OQD80099.1"/>
    </source>
</evidence>
<proteinExistence type="predicted"/>
<sequence length="247" mass="28453">MANSSGTRSYADDPGVVVWNELQVPTGEELDTTRWAGYFHPLVQALGYRDSCWARVQGRLDIIILATLWETTSGLRNFTASPSAQLYRENLESRSITLLSSYETPYRGLANWFPSLQRSYVQLFWVYFSTPVTEAQKARVAKLRGIRPPALGPGIPINMHLQRHIPEKLWTTKTEDLHNKETQLMLWPHFWWGAEKAQWRYGPTEIMEGSLVVGTRSREEDFSVKLEAVGPLNWKENICVFKPFHRV</sequence>
<evidence type="ECO:0008006" key="3">
    <source>
        <dbReference type="Google" id="ProtNLM"/>
    </source>
</evidence>
<evidence type="ECO:0000313" key="2">
    <source>
        <dbReference type="Proteomes" id="UP000191672"/>
    </source>
</evidence>
<keyword evidence="2" id="KW-1185">Reference proteome</keyword>
<comment type="caution">
    <text evidence="1">The sequence shown here is derived from an EMBL/GenBank/DDBJ whole genome shotgun (WGS) entry which is preliminary data.</text>
</comment>
<reference evidence="2" key="1">
    <citation type="journal article" date="2017" name="Nat. Microbiol.">
        <title>Global analysis of biosynthetic gene clusters reveals vast potential of secondary metabolite production in Penicillium species.</title>
        <authorList>
            <person name="Nielsen J.C."/>
            <person name="Grijseels S."/>
            <person name="Prigent S."/>
            <person name="Ji B."/>
            <person name="Dainat J."/>
            <person name="Nielsen K.F."/>
            <person name="Frisvad J.C."/>
            <person name="Workman M."/>
            <person name="Nielsen J."/>
        </authorList>
    </citation>
    <scope>NUCLEOTIDE SEQUENCE [LARGE SCALE GENOMIC DNA]</scope>
    <source>
        <strain evidence="2">IBT 31811</strain>
    </source>
</reference>
<accession>A0A1V6PST1</accession>
<dbReference type="EMBL" id="MDYN01000039">
    <property type="protein sequence ID" value="OQD80099.1"/>
    <property type="molecule type" value="Genomic_DNA"/>
</dbReference>
<name>A0A1V6PST1_9EURO</name>